<dbReference type="EMBL" id="LK932517">
    <property type="protein sequence ID" value="CDS87997.1"/>
    <property type="molecule type" value="Genomic_DNA"/>
</dbReference>
<dbReference type="EMBL" id="LK932994">
    <property type="protein sequence ID" value="CDT17539.1"/>
    <property type="molecule type" value="Genomic_DNA"/>
</dbReference>
<gene>
    <name evidence="4" type="ORF">BN1095_330425</name>
    <name evidence="2" type="ORF">BN1096_630140</name>
    <name evidence="3" type="ORF">BN1097_640004</name>
</gene>
<dbReference type="AlphaFoldDB" id="A0A069ASC9"/>
<evidence type="ECO:0000313" key="3">
    <source>
        <dbReference type="EMBL" id="CDS88145.1"/>
    </source>
</evidence>
<dbReference type="EMBL" id="LK932403">
    <property type="protein sequence ID" value="CDS88145.1"/>
    <property type="molecule type" value="Genomic_DNA"/>
</dbReference>
<evidence type="ECO:0000313" key="4">
    <source>
        <dbReference type="EMBL" id="CDT17539.1"/>
    </source>
</evidence>
<keyword evidence="1" id="KW-0812">Transmembrane</keyword>
<name>A0A069ASC9_CLODI</name>
<evidence type="ECO:0000313" key="2">
    <source>
        <dbReference type="EMBL" id="CDS87997.1"/>
    </source>
</evidence>
<accession>A0A069ASC9</accession>
<proteinExistence type="predicted"/>
<keyword evidence="1" id="KW-1133">Transmembrane helix</keyword>
<reference evidence="4" key="1">
    <citation type="submission" date="2014-07" db="EMBL/GenBank/DDBJ databases">
        <authorList>
            <person name="Monot Marc"/>
        </authorList>
    </citation>
    <scope>NUCLEOTIDE SEQUENCE</scope>
    <source>
        <strain evidence="4">7032989</strain>
        <strain evidence="3">7032994</strain>
    </source>
</reference>
<keyword evidence="1" id="KW-0472">Membrane</keyword>
<protein>
    <submittedName>
        <fullName evidence="4">Uncharacterized protein</fullName>
    </submittedName>
</protein>
<evidence type="ECO:0000256" key="1">
    <source>
        <dbReference type="SAM" id="Phobius"/>
    </source>
</evidence>
<organism evidence="4">
    <name type="scientific">Clostridioides difficile</name>
    <name type="common">Peptoclostridium difficile</name>
    <dbReference type="NCBI Taxonomy" id="1496"/>
    <lineage>
        <taxon>Bacteria</taxon>
        <taxon>Bacillati</taxon>
        <taxon>Bacillota</taxon>
        <taxon>Clostridia</taxon>
        <taxon>Peptostreptococcales</taxon>
        <taxon>Peptostreptococcaceae</taxon>
        <taxon>Clostridioides</taxon>
    </lineage>
</organism>
<sequence length="31" mass="3475">MWYVKSIGIAIAGVVGGSFISTMWYVKFLLH</sequence>
<feature type="transmembrane region" description="Helical" evidence="1">
    <location>
        <begin position="6"/>
        <end position="26"/>
    </location>
</feature>